<reference evidence="3" key="1">
    <citation type="journal article" date="2013" name="Science">
        <title>The Amborella genome and the evolution of flowering plants.</title>
        <authorList>
            <consortium name="Amborella Genome Project"/>
        </authorList>
    </citation>
    <scope>NUCLEOTIDE SEQUENCE [LARGE SCALE GENOMIC DNA]</scope>
</reference>
<protein>
    <submittedName>
        <fullName evidence="2">Uncharacterized protein</fullName>
    </submittedName>
</protein>
<proteinExistence type="predicted"/>
<feature type="region of interest" description="Disordered" evidence="1">
    <location>
        <begin position="254"/>
        <end position="280"/>
    </location>
</feature>
<gene>
    <name evidence="2" type="ORF">AMTR_s00135p00051230</name>
</gene>
<dbReference type="Gramene" id="ERN02898">
    <property type="protein sequence ID" value="ERN02898"/>
    <property type="gene ID" value="AMTR_s00135p00051230"/>
</dbReference>
<dbReference type="AlphaFoldDB" id="W1P4Q3"/>
<keyword evidence="3" id="KW-1185">Reference proteome</keyword>
<dbReference type="HOGENOM" id="CLU_889499_0_0_1"/>
<sequence>MNRTRLAYNRYAQGNLCNIKGSVSVPLKGWPLIREPTSCHVSFPFGRFDGTPTCRALRYEFKYVQWFIFLSSYGVQGEVVMLLGKSEKQWGLKMYTEGRNGLKWASEGSVHDPILNMRNGVRNFGLPPSKLRSAYMSAPQVMPGDESGFGTESQYSTDSEEYIYGGRYSLDSSPQEEIRVFNRKPSNGSAQRYNTPVSMQQQYSSDRLYSDYSSSRETLMPNSSGTVQNGPVFVSEKPGLRGVRYPNGECADYVEDESSDSAGSSEVTQRESKHFPHGRRDEGFISEEFSVDSMVQNCKKLHSRRFIVIAKKL</sequence>
<feature type="compositionally biased region" description="Basic and acidic residues" evidence="1">
    <location>
        <begin position="268"/>
        <end position="280"/>
    </location>
</feature>
<accession>W1P4Q3</accession>
<evidence type="ECO:0000256" key="1">
    <source>
        <dbReference type="SAM" id="MobiDB-lite"/>
    </source>
</evidence>
<evidence type="ECO:0000313" key="3">
    <source>
        <dbReference type="Proteomes" id="UP000017836"/>
    </source>
</evidence>
<name>W1P4Q3_AMBTC</name>
<evidence type="ECO:0000313" key="2">
    <source>
        <dbReference type="EMBL" id="ERN02898.1"/>
    </source>
</evidence>
<organism evidence="2 3">
    <name type="scientific">Amborella trichopoda</name>
    <dbReference type="NCBI Taxonomy" id="13333"/>
    <lineage>
        <taxon>Eukaryota</taxon>
        <taxon>Viridiplantae</taxon>
        <taxon>Streptophyta</taxon>
        <taxon>Embryophyta</taxon>
        <taxon>Tracheophyta</taxon>
        <taxon>Spermatophyta</taxon>
        <taxon>Magnoliopsida</taxon>
        <taxon>Amborellales</taxon>
        <taxon>Amborellaceae</taxon>
        <taxon>Amborella</taxon>
    </lineage>
</organism>
<dbReference type="Proteomes" id="UP000017836">
    <property type="component" value="Unassembled WGS sequence"/>
</dbReference>
<dbReference type="EMBL" id="KI394463">
    <property type="protein sequence ID" value="ERN02898.1"/>
    <property type="molecule type" value="Genomic_DNA"/>
</dbReference>